<feature type="compositionally biased region" description="Polar residues" evidence="1">
    <location>
        <begin position="551"/>
        <end position="572"/>
    </location>
</feature>
<keyword evidence="4" id="KW-1185">Reference proteome</keyword>
<dbReference type="EMBL" id="JARBJD010000030">
    <property type="protein sequence ID" value="KAK2959308.1"/>
    <property type="molecule type" value="Genomic_DNA"/>
</dbReference>
<name>A0ABQ9Y6B4_9EUKA</name>
<evidence type="ECO:0000313" key="3">
    <source>
        <dbReference type="EMBL" id="KAK2959308.1"/>
    </source>
</evidence>
<feature type="compositionally biased region" description="Polar residues" evidence="1">
    <location>
        <begin position="583"/>
        <end position="592"/>
    </location>
</feature>
<evidence type="ECO:0000313" key="4">
    <source>
        <dbReference type="Proteomes" id="UP001281761"/>
    </source>
</evidence>
<protein>
    <submittedName>
        <fullName evidence="3">Uncharacterized protein</fullName>
    </submittedName>
</protein>
<feature type="region of interest" description="Disordered" evidence="1">
    <location>
        <begin position="393"/>
        <end position="461"/>
    </location>
</feature>
<feature type="region of interest" description="Disordered" evidence="1">
    <location>
        <begin position="516"/>
        <end position="592"/>
    </location>
</feature>
<comment type="caution">
    <text evidence="3">The sequence shown here is derived from an EMBL/GenBank/DDBJ whole genome shotgun (WGS) entry which is preliminary data.</text>
</comment>
<keyword evidence="2" id="KW-1133">Transmembrane helix</keyword>
<reference evidence="3 4" key="1">
    <citation type="journal article" date="2022" name="bioRxiv">
        <title>Genomics of Preaxostyla Flagellates Illuminates Evolutionary Transitions and the Path Towards Mitochondrial Loss.</title>
        <authorList>
            <person name="Novak L.V.F."/>
            <person name="Treitli S.C."/>
            <person name="Pyrih J."/>
            <person name="Halakuc P."/>
            <person name="Pipaliya S.V."/>
            <person name="Vacek V."/>
            <person name="Brzon O."/>
            <person name="Soukal P."/>
            <person name="Eme L."/>
            <person name="Dacks J.B."/>
            <person name="Karnkowska A."/>
            <person name="Elias M."/>
            <person name="Hampl V."/>
        </authorList>
    </citation>
    <scope>NUCLEOTIDE SEQUENCE [LARGE SCALE GENOMIC DNA]</scope>
    <source>
        <strain evidence="3">NAU3</strain>
        <tissue evidence="3">Gut</tissue>
    </source>
</reference>
<proteinExistence type="predicted"/>
<sequence>MCIPSLSLQVFPSPNTAESLATHPLSITYIVARMSLSETSEPKERPITLQMIKNRLITMIVLTICYVATIVVGGIITAWPMFAVAILIIVYIGAYCNVGVRFDMNKIPRAPMISMLVMVVSCGLSLGASISTKDKLGMFLGFLISSSCVAIVSFVLIYIHLGQLYSLGIQARNKAAQPPEIEAPPTFMEPTTSQSTIVDPMLIPTSTDLPMLPSSMNHHDENIQILGPGSDPVAIPTAEGSDFVIENHQHQHVEPAIKISSSHYQAPQPIVPFVKTGRSVTYTTHDTTVLKPYNAGVSDSPSPTSTKPLLQHQDQGYMQGHSPTYAVESPTLGHVGSQRQIVLATAFKGDSRLILGPNEDSRECRLQTDATQDEPRFDDIPLIVALDDFKAHYQSQQDQHADGPNKTPTPNGSHIRVVKSARQAPVPRVGSNLTRSTNKQERLTPRHREQHSDRNDVTVKPSDSITFIPRSLLELEAENRNDNVVDLTDVFYDEQQKEQMVAEEWKRALNQERQIQVSDQSPFSSPMPMKSVFQNDGRVDSQHSMHHRPTDSPNDLRSSSARAAGSPTTSPAGQGFSPKTAHSALQKSSSKTQIKRNVSAFTVFSRNSSINKQPSVSTRLPYTPATSPSLITSPSNVAPSPSAQPIAFNPSFAPRVPSFAIRTASLLPSTPQSPIPMVAVPTRTEMVLERTRSGLQPAFKTVPVYPDHPPDFLEDISESDTEDETVKPLSVSPLPLTNKTRHGVYMTTSQVLTDSAEIGQDRDNNEQMVFIINPSAANDEADVDFNQLSIP</sequence>
<keyword evidence="2" id="KW-0812">Transmembrane</keyword>
<organism evidence="3 4">
    <name type="scientific">Blattamonas nauphoetae</name>
    <dbReference type="NCBI Taxonomy" id="2049346"/>
    <lineage>
        <taxon>Eukaryota</taxon>
        <taxon>Metamonada</taxon>
        <taxon>Preaxostyla</taxon>
        <taxon>Oxymonadida</taxon>
        <taxon>Blattamonas</taxon>
    </lineage>
</organism>
<dbReference type="Proteomes" id="UP001281761">
    <property type="component" value="Unassembled WGS sequence"/>
</dbReference>
<feature type="transmembrane region" description="Helical" evidence="2">
    <location>
        <begin position="56"/>
        <end position="76"/>
    </location>
</feature>
<evidence type="ECO:0000256" key="1">
    <source>
        <dbReference type="SAM" id="MobiDB-lite"/>
    </source>
</evidence>
<feature type="transmembrane region" description="Helical" evidence="2">
    <location>
        <begin position="112"/>
        <end position="130"/>
    </location>
</feature>
<evidence type="ECO:0000256" key="2">
    <source>
        <dbReference type="SAM" id="Phobius"/>
    </source>
</evidence>
<feature type="transmembrane region" description="Helical" evidence="2">
    <location>
        <begin position="136"/>
        <end position="159"/>
    </location>
</feature>
<feature type="compositionally biased region" description="Basic and acidic residues" evidence="1">
    <location>
        <begin position="438"/>
        <end position="457"/>
    </location>
</feature>
<keyword evidence="2" id="KW-0472">Membrane</keyword>
<accession>A0ABQ9Y6B4</accession>
<gene>
    <name evidence="3" type="ORF">BLNAU_5617</name>
</gene>